<gene>
    <name evidence="2" type="ORF">DPMN_184706</name>
</gene>
<reference evidence="2" key="1">
    <citation type="journal article" date="2019" name="bioRxiv">
        <title>The Genome of the Zebra Mussel, Dreissena polymorpha: A Resource for Invasive Species Research.</title>
        <authorList>
            <person name="McCartney M.A."/>
            <person name="Auch B."/>
            <person name="Kono T."/>
            <person name="Mallez S."/>
            <person name="Zhang Y."/>
            <person name="Obille A."/>
            <person name="Becker A."/>
            <person name="Abrahante J.E."/>
            <person name="Garbe J."/>
            <person name="Badalamenti J.P."/>
            <person name="Herman A."/>
            <person name="Mangelson H."/>
            <person name="Liachko I."/>
            <person name="Sullivan S."/>
            <person name="Sone E.D."/>
            <person name="Koren S."/>
            <person name="Silverstein K.A.T."/>
            <person name="Beckman K.B."/>
            <person name="Gohl D.M."/>
        </authorList>
    </citation>
    <scope>NUCLEOTIDE SEQUENCE</scope>
    <source>
        <strain evidence="2">Duluth1</strain>
        <tissue evidence="2">Whole animal</tissue>
    </source>
</reference>
<comment type="caution">
    <text evidence="2">The sequence shown here is derived from an EMBL/GenBank/DDBJ whole genome shotgun (WGS) entry which is preliminary data.</text>
</comment>
<organism evidence="2 3">
    <name type="scientific">Dreissena polymorpha</name>
    <name type="common">Zebra mussel</name>
    <name type="synonym">Mytilus polymorpha</name>
    <dbReference type="NCBI Taxonomy" id="45954"/>
    <lineage>
        <taxon>Eukaryota</taxon>
        <taxon>Metazoa</taxon>
        <taxon>Spiralia</taxon>
        <taxon>Lophotrochozoa</taxon>
        <taxon>Mollusca</taxon>
        <taxon>Bivalvia</taxon>
        <taxon>Autobranchia</taxon>
        <taxon>Heteroconchia</taxon>
        <taxon>Euheterodonta</taxon>
        <taxon>Imparidentia</taxon>
        <taxon>Neoheterodontei</taxon>
        <taxon>Myida</taxon>
        <taxon>Dreissenoidea</taxon>
        <taxon>Dreissenidae</taxon>
        <taxon>Dreissena</taxon>
    </lineage>
</organism>
<accession>A0A9D4DLE0</accession>
<proteinExistence type="predicted"/>
<reference evidence="2" key="2">
    <citation type="submission" date="2020-11" db="EMBL/GenBank/DDBJ databases">
        <authorList>
            <person name="McCartney M.A."/>
            <person name="Auch B."/>
            <person name="Kono T."/>
            <person name="Mallez S."/>
            <person name="Becker A."/>
            <person name="Gohl D.M."/>
            <person name="Silverstein K.A.T."/>
            <person name="Koren S."/>
            <person name="Bechman K.B."/>
            <person name="Herman A."/>
            <person name="Abrahante J.E."/>
            <person name="Garbe J."/>
        </authorList>
    </citation>
    <scope>NUCLEOTIDE SEQUENCE</scope>
    <source>
        <strain evidence="2">Duluth1</strain>
        <tissue evidence="2">Whole animal</tissue>
    </source>
</reference>
<feature type="region of interest" description="Disordered" evidence="1">
    <location>
        <begin position="49"/>
        <end position="75"/>
    </location>
</feature>
<name>A0A9D4DLE0_DREPO</name>
<evidence type="ECO:0000256" key="1">
    <source>
        <dbReference type="SAM" id="MobiDB-lite"/>
    </source>
</evidence>
<protein>
    <submittedName>
        <fullName evidence="2">Uncharacterized protein</fullName>
    </submittedName>
</protein>
<evidence type="ECO:0000313" key="3">
    <source>
        <dbReference type="Proteomes" id="UP000828390"/>
    </source>
</evidence>
<sequence length="133" mass="14522">MDGQTEGRTILTDGLTDSSSAICHPTGDIIIIIGVGNDEGIPERPIAGIDTDAPDMINTGNDPDIPGKVIPDMPKITPLSSVRKQRKSNSHGGTPDCKLLLMEQCYWRWVLIRRKKRVTCLGESEFARSFQSG</sequence>
<keyword evidence="3" id="KW-1185">Reference proteome</keyword>
<dbReference type="EMBL" id="JAIWYP010000010">
    <property type="protein sequence ID" value="KAH3750187.1"/>
    <property type="molecule type" value="Genomic_DNA"/>
</dbReference>
<dbReference type="AlphaFoldDB" id="A0A9D4DLE0"/>
<evidence type="ECO:0000313" key="2">
    <source>
        <dbReference type="EMBL" id="KAH3750187.1"/>
    </source>
</evidence>
<dbReference type="Proteomes" id="UP000828390">
    <property type="component" value="Unassembled WGS sequence"/>
</dbReference>